<name>A0A2P2PCJ7_RHIMU</name>
<dbReference type="EMBL" id="GGEC01071905">
    <property type="protein sequence ID" value="MBX52389.1"/>
    <property type="molecule type" value="Transcribed_RNA"/>
</dbReference>
<reference evidence="1" key="1">
    <citation type="submission" date="2018-02" db="EMBL/GenBank/DDBJ databases">
        <title>Rhizophora mucronata_Transcriptome.</title>
        <authorList>
            <person name="Meera S.P."/>
            <person name="Sreeshan A."/>
            <person name="Augustine A."/>
        </authorList>
    </citation>
    <scope>NUCLEOTIDE SEQUENCE</scope>
    <source>
        <tissue evidence="1">Leaf</tissue>
    </source>
</reference>
<protein>
    <submittedName>
        <fullName evidence="1">Uncharacterized protein</fullName>
    </submittedName>
</protein>
<proteinExistence type="predicted"/>
<accession>A0A2P2PCJ7</accession>
<dbReference type="AlphaFoldDB" id="A0A2P2PCJ7"/>
<sequence>MILQIIFFVFMVSHFCFASVVIREKFVFLLILELASSV</sequence>
<organism evidence="1">
    <name type="scientific">Rhizophora mucronata</name>
    <name type="common">Asiatic mangrove</name>
    <dbReference type="NCBI Taxonomy" id="61149"/>
    <lineage>
        <taxon>Eukaryota</taxon>
        <taxon>Viridiplantae</taxon>
        <taxon>Streptophyta</taxon>
        <taxon>Embryophyta</taxon>
        <taxon>Tracheophyta</taxon>
        <taxon>Spermatophyta</taxon>
        <taxon>Magnoliopsida</taxon>
        <taxon>eudicotyledons</taxon>
        <taxon>Gunneridae</taxon>
        <taxon>Pentapetalae</taxon>
        <taxon>rosids</taxon>
        <taxon>fabids</taxon>
        <taxon>Malpighiales</taxon>
        <taxon>Rhizophoraceae</taxon>
        <taxon>Rhizophora</taxon>
    </lineage>
</organism>
<evidence type="ECO:0000313" key="1">
    <source>
        <dbReference type="EMBL" id="MBX52389.1"/>
    </source>
</evidence>